<evidence type="ECO:0000256" key="1">
    <source>
        <dbReference type="SAM" id="MobiDB-lite"/>
    </source>
</evidence>
<evidence type="ECO:0000256" key="2">
    <source>
        <dbReference type="SAM" id="SignalP"/>
    </source>
</evidence>
<name>A0AAD8Y2V9_9STRA</name>
<evidence type="ECO:0008006" key="5">
    <source>
        <dbReference type="Google" id="ProtNLM"/>
    </source>
</evidence>
<feature type="region of interest" description="Disordered" evidence="1">
    <location>
        <begin position="407"/>
        <end position="464"/>
    </location>
</feature>
<dbReference type="Gene3D" id="3.40.50.300">
    <property type="entry name" value="P-loop containing nucleotide triphosphate hydrolases"/>
    <property type="match status" value="1"/>
</dbReference>
<protein>
    <recommendedName>
        <fullName evidence="5">Sulfotransferase domain-containing protein</fullName>
    </recommendedName>
</protein>
<feature type="compositionally biased region" description="Basic and acidic residues" evidence="1">
    <location>
        <begin position="407"/>
        <end position="421"/>
    </location>
</feature>
<feature type="signal peptide" evidence="2">
    <location>
        <begin position="1"/>
        <end position="29"/>
    </location>
</feature>
<dbReference type="Proteomes" id="UP001224775">
    <property type="component" value="Unassembled WGS sequence"/>
</dbReference>
<organism evidence="3 4">
    <name type="scientific">Skeletonema marinoi</name>
    <dbReference type="NCBI Taxonomy" id="267567"/>
    <lineage>
        <taxon>Eukaryota</taxon>
        <taxon>Sar</taxon>
        <taxon>Stramenopiles</taxon>
        <taxon>Ochrophyta</taxon>
        <taxon>Bacillariophyta</taxon>
        <taxon>Coscinodiscophyceae</taxon>
        <taxon>Thalassiosirophycidae</taxon>
        <taxon>Thalassiosirales</taxon>
        <taxon>Skeletonemataceae</taxon>
        <taxon>Skeletonema</taxon>
        <taxon>Skeletonema marinoi-dohrnii complex</taxon>
    </lineage>
</organism>
<dbReference type="InterPro" id="IPR027417">
    <property type="entry name" value="P-loop_NTPase"/>
</dbReference>
<accession>A0AAD8Y2V9</accession>
<evidence type="ECO:0000313" key="4">
    <source>
        <dbReference type="Proteomes" id="UP001224775"/>
    </source>
</evidence>
<dbReference type="SUPFAM" id="SSF52540">
    <property type="entry name" value="P-loop containing nucleoside triphosphate hydrolases"/>
    <property type="match status" value="1"/>
</dbReference>
<keyword evidence="2" id="KW-0732">Signal</keyword>
<dbReference type="AlphaFoldDB" id="A0AAD8Y2V9"/>
<reference evidence="3" key="1">
    <citation type="submission" date="2023-06" db="EMBL/GenBank/DDBJ databases">
        <title>Survivors Of The Sea: Transcriptome response of Skeletonema marinoi to long-term dormancy.</title>
        <authorList>
            <person name="Pinder M.I.M."/>
            <person name="Kourtchenko O."/>
            <person name="Robertson E.K."/>
            <person name="Larsson T."/>
            <person name="Maumus F."/>
            <person name="Osuna-Cruz C.M."/>
            <person name="Vancaester E."/>
            <person name="Stenow R."/>
            <person name="Vandepoele K."/>
            <person name="Ploug H."/>
            <person name="Bruchert V."/>
            <person name="Godhe A."/>
            <person name="Topel M."/>
        </authorList>
    </citation>
    <scope>NUCLEOTIDE SEQUENCE</scope>
    <source>
        <strain evidence="3">R05AC</strain>
    </source>
</reference>
<proteinExistence type="predicted"/>
<keyword evidence="4" id="KW-1185">Reference proteome</keyword>
<dbReference type="EMBL" id="JATAAI010000020">
    <property type="protein sequence ID" value="KAK1738636.1"/>
    <property type="molecule type" value="Genomic_DNA"/>
</dbReference>
<feature type="chain" id="PRO_5042022002" description="Sulfotransferase domain-containing protein" evidence="2">
    <location>
        <begin position="30"/>
        <end position="496"/>
    </location>
</feature>
<comment type="caution">
    <text evidence="3">The sequence shown here is derived from an EMBL/GenBank/DDBJ whole genome shotgun (WGS) entry which is preliminary data.</text>
</comment>
<feature type="compositionally biased region" description="Basic and acidic residues" evidence="1">
    <location>
        <begin position="455"/>
        <end position="464"/>
    </location>
</feature>
<sequence length="496" mass="57259">MKVSRKCVAMVLALPIALIALQIVGHTKTTLTELSTENNISRPLHQQNEEKYAPLISRFDQLTMNNTYDAYNLPKEDWKKRKKKQDNDETELHYHDYAIFIVMYHKTGYVLSRQLKKVVSMLEIEANRPNEPTLFNANLHTNYGTDKITGERFAFDTIGGWTRSSFAPRRHSFQTHCPRGYRHEPFLLKSGQIYMQESPDLFCDVKELEKAILARRAKIIHFVRNPYDMVLSNYLYHSQEPTPEKWVHKDDPCMTWYENKETLASNVLPSIGTDEINDKYFYNIFKMCRSLYQSKSSMWNSTFYEHLLELDPGDGLRLATVQMVAASGYANRHKAGGDVARMANNIVKLKELQSYMPSEVEVLTLSTEEFIKTTANSTMKFLDFVFGANNTIISRKKRWEAAQLRKKQFEKVSGKRRDSGKGKGSNMSPRENAREEKRKQSLKKKASHFTQSITQEEKETKESLKKLLHSDKDLAPILKLTETLVNEALSASAKVV</sequence>
<evidence type="ECO:0000313" key="3">
    <source>
        <dbReference type="EMBL" id="KAK1738636.1"/>
    </source>
</evidence>
<gene>
    <name evidence="3" type="ORF">QTG54_010666</name>
</gene>